<dbReference type="Proteomes" id="UP001465976">
    <property type="component" value="Unassembled WGS sequence"/>
</dbReference>
<gene>
    <name evidence="3" type="ORF">V5O48_004754</name>
</gene>
<comment type="caution">
    <text evidence="3">The sequence shown here is derived from an EMBL/GenBank/DDBJ whole genome shotgun (WGS) entry which is preliminary data.</text>
</comment>
<feature type="domain" description="SMP-30/Gluconolactonase/LRE-like region" evidence="2">
    <location>
        <begin position="364"/>
        <end position="652"/>
    </location>
</feature>
<accession>A0ABR3FP65</accession>
<reference evidence="3 4" key="1">
    <citation type="submission" date="2024-02" db="EMBL/GenBank/DDBJ databases">
        <title>A draft genome for the cacao thread blight pathogen Marasmius crinis-equi.</title>
        <authorList>
            <person name="Cohen S.P."/>
            <person name="Baruah I.K."/>
            <person name="Amoako-Attah I."/>
            <person name="Bukari Y."/>
            <person name="Meinhardt L.W."/>
            <person name="Bailey B.A."/>
        </authorList>
    </citation>
    <scope>NUCLEOTIDE SEQUENCE [LARGE SCALE GENOMIC DNA]</scope>
    <source>
        <strain evidence="3 4">GH-76</strain>
    </source>
</reference>
<evidence type="ECO:0000313" key="3">
    <source>
        <dbReference type="EMBL" id="KAL0577235.1"/>
    </source>
</evidence>
<dbReference type="InterPro" id="IPR013658">
    <property type="entry name" value="SGL"/>
</dbReference>
<dbReference type="SUPFAM" id="SSF63829">
    <property type="entry name" value="Calcium-dependent phosphotriesterase"/>
    <property type="match status" value="2"/>
</dbReference>
<name>A0ABR3FP65_9AGAR</name>
<evidence type="ECO:0000313" key="4">
    <source>
        <dbReference type="Proteomes" id="UP001465976"/>
    </source>
</evidence>
<dbReference type="Pfam" id="PF08450">
    <property type="entry name" value="SGL"/>
    <property type="match status" value="2"/>
</dbReference>
<dbReference type="PANTHER" id="PTHR10907">
    <property type="entry name" value="REGUCALCIN"/>
    <property type="match status" value="1"/>
</dbReference>
<protein>
    <recommendedName>
        <fullName evidence="2">SMP-30/Gluconolactonase/LRE-like region domain-containing protein</fullName>
    </recommendedName>
</protein>
<sequence length="686" mass="77238">MLDTQEVAEFGVCVYEFRGSLGEGPIYRAEDDTLHYVVPLSQPSEIHILPLGECDSDPENAHEHAHEHHLSDSISMLAFIKDHPYVYIGACRLGVATIDERSGDMQLLRELIPPTQMKQLRFNDGAVDSKGRLWIGELDIPSVYDKIPITDTSYIPQGKLWRYDPDGTATVHEEQLYCSNGIAWSLDDKWMFHNDSYGGLVRRYDFDSDTGALSNKIDWLDFRVEIPDDGDKVNRVPESLRGGEPDGMVIDSNGNLWIAVWGKGKVVCFSGKEQGVVLREIRAPKDTPFLTCPGWTGKDLDVLYCTSANFEGDEDTRTSKMFKLDTGKRWGVKGVQKYTFGTLPTCRIGQYPPLRNVPDFQGSLGEGPIYRVGDDTLHYVVPLSKPPELHIISLGKFGRPREESRAHAVKYHLSDSISMLAFIKDQPHTYIGSGHSAIVTIAEKSGDLHVLKELIPSSQAQQLRFNDGAVDCKGRLWVGEMDIPSITFDTKPKLDPSYTPRGRLWRYDPDGTATIHEGRLYCSNGIAWSLDNKSMFHNDSYGCIVRRYDFDAETGTLRNRIDWLDFRMEVECEGDRENRAPKRLRGGQPDGMIIDSDGNFWVALWGKGCVLCFSGKEQGILLREIRAPEDTPFLTCPAWAGKDLDILCCASANFEGREEMRTSKIFTFNVGKQWEVKGVEKYKFGA</sequence>
<feature type="domain" description="SMP-30/Gluconolactonase/LRE-like region" evidence="2">
    <location>
        <begin position="21"/>
        <end position="309"/>
    </location>
</feature>
<dbReference type="Gene3D" id="2.120.10.30">
    <property type="entry name" value="TolB, C-terminal domain"/>
    <property type="match status" value="2"/>
</dbReference>
<keyword evidence="4" id="KW-1185">Reference proteome</keyword>
<organism evidence="3 4">
    <name type="scientific">Marasmius crinis-equi</name>
    <dbReference type="NCBI Taxonomy" id="585013"/>
    <lineage>
        <taxon>Eukaryota</taxon>
        <taxon>Fungi</taxon>
        <taxon>Dikarya</taxon>
        <taxon>Basidiomycota</taxon>
        <taxon>Agaricomycotina</taxon>
        <taxon>Agaricomycetes</taxon>
        <taxon>Agaricomycetidae</taxon>
        <taxon>Agaricales</taxon>
        <taxon>Marasmiineae</taxon>
        <taxon>Marasmiaceae</taxon>
        <taxon>Marasmius</taxon>
    </lineage>
</organism>
<dbReference type="EMBL" id="JBAHYK010000170">
    <property type="protein sequence ID" value="KAL0577235.1"/>
    <property type="molecule type" value="Genomic_DNA"/>
</dbReference>
<dbReference type="InterPro" id="IPR005511">
    <property type="entry name" value="SMP-30"/>
</dbReference>
<dbReference type="PRINTS" id="PR01790">
    <property type="entry name" value="SMP30FAMILY"/>
</dbReference>
<evidence type="ECO:0000256" key="1">
    <source>
        <dbReference type="ARBA" id="ARBA00008853"/>
    </source>
</evidence>
<dbReference type="InterPro" id="IPR011042">
    <property type="entry name" value="6-blade_b-propeller_TolB-like"/>
</dbReference>
<evidence type="ECO:0000259" key="2">
    <source>
        <dbReference type="Pfam" id="PF08450"/>
    </source>
</evidence>
<comment type="similarity">
    <text evidence="1">Belongs to the SMP-30/CGR1 family.</text>
</comment>
<dbReference type="PANTHER" id="PTHR10907:SF47">
    <property type="entry name" value="REGUCALCIN"/>
    <property type="match status" value="1"/>
</dbReference>
<proteinExistence type="inferred from homology"/>